<sequence>MKLSSLGYWIKFTQPTMPRNNGLQYTNNAQGSSSIANGQRSDQDVQARDVKMSDAVEHDSDEEKQSTDGTIWANESADEGKNVPSSIHVGSKIENKSGDEEY</sequence>
<feature type="compositionally biased region" description="Basic and acidic residues" evidence="1">
    <location>
        <begin position="41"/>
        <end position="66"/>
    </location>
</feature>
<evidence type="ECO:0000256" key="1">
    <source>
        <dbReference type="SAM" id="MobiDB-lite"/>
    </source>
</evidence>
<evidence type="ECO:0000313" key="2">
    <source>
        <dbReference type="EMBL" id="GBM66187.1"/>
    </source>
</evidence>
<comment type="caution">
    <text evidence="2">The sequence shown here is derived from an EMBL/GenBank/DDBJ whole genome shotgun (WGS) entry which is preliminary data.</text>
</comment>
<keyword evidence="3" id="KW-1185">Reference proteome</keyword>
<name>A0A4Y2HLH6_ARAVE</name>
<proteinExistence type="predicted"/>
<accession>A0A4Y2HLH6</accession>
<protein>
    <submittedName>
        <fullName evidence="2">Uncharacterized protein</fullName>
    </submittedName>
</protein>
<evidence type="ECO:0000313" key="3">
    <source>
        <dbReference type="Proteomes" id="UP000499080"/>
    </source>
</evidence>
<feature type="compositionally biased region" description="Polar residues" evidence="1">
    <location>
        <begin position="14"/>
        <end position="40"/>
    </location>
</feature>
<dbReference type="Proteomes" id="UP000499080">
    <property type="component" value="Unassembled WGS sequence"/>
</dbReference>
<feature type="region of interest" description="Disordered" evidence="1">
    <location>
        <begin position="14"/>
        <end position="102"/>
    </location>
</feature>
<reference evidence="2 3" key="1">
    <citation type="journal article" date="2019" name="Sci. Rep.">
        <title>Orb-weaving spider Araneus ventricosus genome elucidates the spidroin gene catalogue.</title>
        <authorList>
            <person name="Kono N."/>
            <person name="Nakamura H."/>
            <person name="Ohtoshi R."/>
            <person name="Moran D.A.P."/>
            <person name="Shinohara A."/>
            <person name="Yoshida Y."/>
            <person name="Fujiwara M."/>
            <person name="Mori M."/>
            <person name="Tomita M."/>
            <person name="Arakawa K."/>
        </authorList>
    </citation>
    <scope>NUCLEOTIDE SEQUENCE [LARGE SCALE GENOMIC DNA]</scope>
</reference>
<gene>
    <name evidence="2" type="ORF">AVEN_55160_1</name>
</gene>
<dbReference type="EMBL" id="BGPR01002010">
    <property type="protein sequence ID" value="GBM66187.1"/>
    <property type="molecule type" value="Genomic_DNA"/>
</dbReference>
<dbReference type="AlphaFoldDB" id="A0A4Y2HLH6"/>
<feature type="compositionally biased region" description="Basic and acidic residues" evidence="1">
    <location>
        <begin position="91"/>
        <end position="102"/>
    </location>
</feature>
<organism evidence="2 3">
    <name type="scientific">Araneus ventricosus</name>
    <name type="common">Orbweaver spider</name>
    <name type="synonym">Epeira ventricosa</name>
    <dbReference type="NCBI Taxonomy" id="182803"/>
    <lineage>
        <taxon>Eukaryota</taxon>
        <taxon>Metazoa</taxon>
        <taxon>Ecdysozoa</taxon>
        <taxon>Arthropoda</taxon>
        <taxon>Chelicerata</taxon>
        <taxon>Arachnida</taxon>
        <taxon>Araneae</taxon>
        <taxon>Araneomorphae</taxon>
        <taxon>Entelegynae</taxon>
        <taxon>Araneoidea</taxon>
        <taxon>Araneidae</taxon>
        <taxon>Araneus</taxon>
    </lineage>
</organism>